<gene>
    <name evidence="2" type="ORF">RMCB_4299</name>
</gene>
<keyword evidence="3" id="KW-1185">Reference proteome</keyword>
<dbReference type="Proteomes" id="UP000069620">
    <property type="component" value="Unassembled WGS sequence"/>
</dbReference>
<proteinExistence type="predicted"/>
<reference evidence="3" key="2">
    <citation type="submission" date="2016-02" db="EMBL/GenBank/DDBJ databases">
        <title>Draft genome sequence of five rapidly growing Mycobacterium species.</title>
        <authorList>
            <person name="Katahira K."/>
            <person name="Gotou Y."/>
            <person name="Iida K."/>
            <person name="Ogura Y."/>
            <person name="Hayashi T."/>
        </authorList>
    </citation>
    <scope>NUCLEOTIDE SEQUENCE [LARGE SCALE GENOMIC DNA]</scope>
    <source>
        <strain evidence="3">JCM15654</strain>
    </source>
</reference>
<comment type="caution">
    <text evidence="2">The sequence shown here is derived from an EMBL/GenBank/DDBJ whole genome shotgun (WGS) entry which is preliminary data.</text>
</comment>
<evidence type="ECO:0000313" key="2">
    <source>
        <dbReference type="EMBL" id="GAS90203.1"/>
    </source>
</evidence>
<name>A0A100W239_9MYCO</name>
<organism evidence="2 3">
    <name type="scientific">Mycolicibacterium brisbanense</name>
    <dbReference type="NCBI Taxonomy" id="146020"/>
    <lineage>
        <taxon>Bacteria</taxon>
        <taxon>Bacillati</taxon>
        <taxon>Actinomycetota</taxon>
        <taxon>Actinomycetes</taxon>
        <taxon>Mycobacteriales</taxon>
        <taxon>Mycobacteriaceae</taxon>
        <taxon>Mycolicibacterium</taxon>
    </lineage>
</organism>
<reference evidence="3" key="1">
    <citation type="journal article" date="2016" name="Genome Announc.">
        <title>Draft Genome Sequences of Five Rapidly Growing Mycobacterium Species, M. thermoresistibile, M. fortuitum subsp. acetamidolyticum, M. canariasense, M. brisbanense, and M. novocastrense.</title>
        <authorList>
            <person name="Katahira K."/>
            <person name="Ogura Y."/>
            <person name="Gotoh Y."/>
            <person name="Hayashi T."/>
        </authorList>
    </citation>
    <scope>NUCLEOTIDE SEQUENCE [LARGE SCALE GENOMIC DNA]</scope>
    <source>
        <strain evidence="3">JCM15654</strain>
    </source>
</reference>
<accession>A0A100W239</accession>
<evidence type="ECO:0000313" key="3">
    <source>
        <dbReference type="Proteomes" id="UP000069620"/>
    </source>
</evidence>
<dbReference type="AlphaFoldDB" id="A0A100W239"/>
<evidence type="ECO:0000256" key="1">
    <source>
        <dbReference type="SAM" id="MobiDB-lite"/>
    </source>
</evidence>
<dbReference type="EMBL" id="BCSX01000039">
    <property type="protein sequence ID" value="GAS90203.1"/>
    <property type="molecule type" value="Genomic_DNA"/>
</dbReference>
<protein>
    <submittedName>
        <fullName evidence="2">Uncharacterized protein</fullName>
    </submittedName>
</protein>
<sequence>MSNMPPDPDASDSREDGAPTKEACAKLYQEVGLLHDQVTISVTRPDWPSWS</sequence>
<feature type="region of interest" description="Disordered" evidence="1">
    <location>
        <begin position="1"/>
        <end position="22"/>
    </location>
</feature>